<dbReference type="EMBL" id="JADWYK010000005">
    <property type="protein sequence ID" value="MBG8553981.1"/>
    <property type="molecule type" value="Genomic_DNA"/>
</dbReference>
<accession>A0ABS0L1J4</accession>
<reference evidence="1 2" key="1">
    <citation type="submission" date="2020-11" db="EMBL/GenBank/DDBJ databases">
        <title>Hymenobacter sp.</title>
        <authorList>
            <person name="Kim M.K."/>
        </authorList>
    </citation>
    <scope>NUCLEOTIDE SEQUENCE [LARGE SCALE GENOMIC DNA]</scope>
    <source>
        <strain evidence="1 2">BT594</strain>
    </source>
</reference>
<dbReference type="Proteomes" id="UP000601099">
    <property type="component" value="Unassembled WGS sequence"/>
</dbReference>
<protein>
    <submittedName>
        <fullName evidence="1">Uncharacterized protein</fullName>
    </submittedName>
</protein>
<evidence type="ECO:0000313" key="2">
    <source>
        <dbReference type="Proteomes" id="UP000601099"/>
    </source>
</evidence>
<organism evidence="1 2">
    <name type="scientific">Hymenobacter guriensis</name>
    <dbReference type="NCBI Taxonomy" id="2793065"/>
    <lineage>
        <taxon>Bacteria</taxon>
        <taxon>Pseudomonadati</taxon>
        <taxon>Bacteroidota</taxon>
        <taxon>Cytophagia</taxon>
        <taxon>Cytophagales</taxon>
        <taxon>Hymenobacteraceae</taxon>
        <taxon>Hymenobacter</taxon>
    </lineage>
</organism>
<proteinExistence type="predicted"/>
<gene>
    <name evidence="1" type="ORF">I5L79_10515</name>
</gene>
<dbReference type="RefSeq" id="WP_196955002.1">
    <property type="nucleotide sequence ID" value="NZ_JADWYK010000005.1"/>
</dbReference>
<comment type="caution">
    <text evidence="1">The sequence shown here is derived from an EMBL/GenBank/DDBJ whole genome shotgun (WGS) entry which is preliminary data.</text>
</comment>
<name>A0ABS0L1J4_9BACT</name>
<keyword evidence="2" id="KW-1185">Reference proteome</keyword>
<evidence type="ECO:0000313" key="1">
    <source>
        <dbReference type="EMBL" id="MBG8553981.1"/>
    </source>
</evidence>
<sequence length="200" mass="21850">MTTQLHAIVGPDAPAARSIIRIQKARVKNQHLTCEFTEQRADDAPPRAFCLTAQEQVHPDLLHWLAQLVPHLCLLCEQLTETPHYWPDDETGTLPPHFEAFTLTGFSIGNGGRGVTLIGQRQLAGGKVLNLTSPYVSFDDELPTYAYAGLLETALDAATTEVEAALRGKCTDYRQLDLFEPTADEPGTALIPLIPVVAHA</sequence>